<dbReference type="NCBIfam" id="TIGR00558">
    <property type="entry name" value="pdxH"/>
    <property type="match status" value="1"/>
</dbReference>
<keyword evidence="2 5" id="KW-0285">Flavoprotein</keyword>
<dbReference type="PANTHER" id="PTHR10851">
    <property type="entry name" value="PYRIDOXINE-5-PHOSPHATE OXIDASE"/>
    <property type="match status" value="1"/>
</dbReference>
<reference evidence="11" key="2">
    <citation type="submission" date="2020-09" db="EMBL/GenBank/DDBJ databases">
        <authorList>
            <person name="Sun Q."/>
            <person name="Zhou Y."/>
        </authorList>
    </citation>
    <scope>NUCLEOTIDE SEQUENCE</scope>
    <source>
        <strain evidence="11">CGMCC 1.12785</strain>
    </source>
</reference>
<reference evidence="11" key="1">
    <citation type="journal article" date="2014" name="Int. J. Syst. Evol. Microbiol.">
        <title>Complete genome sequence of Corynebacterium casei LMG S-19264T (=DSM 44701T), isolated from a smear-ripened cheese.</title>
        <authorList>
            <consortium name="US DOE Joint Genome Institute (JGI-PGF)"/>
            <person name="Walter F."/>
            <person name="Albersmeier A."/>
            <person name="Kalinowski J."/>
            <person name="Ruckert C."/>
        </authorList>
    </citation>
    <scope>NUCLEOTIDE SEQUENCE</scope>
    <source>
        <strain evidence="11">CGMCC 1.12785</strain>
    </source>
</reference>
<feature type="binding site" evidence="5 7">
    <location>
        <begin position="60"/>
        <end position="65"/>
    </location>
    <ligand>
        <name>FMN</name>
        <dbReference type="ChEBI" id="CHEBI:58210"/>
    </ligand>
</feature>
<comment type="pathway">
    <text evidence="5">Cofactor metabolism; pyridoxal 5'-phosphate salvage; pyridoxal 5'-phosphate from pyridoxamine 5'-phosphate: step 1/1.</text>
</comment>
<feature type="binding site" evidence="5 7">
    <location>
        <position position="104"/>
    </location>
    <ligand>
        <name>FMN</name>
        <dbReference type="ChEBI" id="CHEBI:58210"/>
    </ligand>
</feature>
<organism evidence="11 12">
    <name type="scientific">Sediminivirga luteola</name>
    <dbReference type="NCBI Taxonomy" id="1774748"/>
    <lineage>
        <taxon>Bacteria</taxon>
        <taxon>Bacillati</taxon>
        <taxon>Actinomycetota</taxon>
        <taxon>Actinomycetes</taxon>
        <taxon>Micrococcales</taxon>
        <taxon>Brevibacteriaceae</taxon>
        <taxon>Sediminivirga</taxon>
    </lineage>
</organism>
<dbReference type="EMBL" id="BMFY01000001">
    <property type="protein sequence ID" value="GGA03667.1"/>
    <property type="molecule type" value="Genomic_DNA"/>
</dbReference>
<dbReference type="SUPFAM" id="SSF50475">
    <property type="entry name" value="FMN-binding split barrel"/>
    <property type="match status" value="1"/>
</dbReference>
<dbReference type="GO" id="GO:0004733">
    <property type="term" value="F:pyridoxamine phosphate oxidase activity"/>
    <property type="evidence" value="ECO:0007669"/>
    <property type="project" value="UniProtKB-UniRule"/>
</dbReference>
<dbReference type="UniPathway" id="UPA01068">
    <property type="reaction ID" value="UER00304"/>
</dbReference>
<gene>
    <name evidence="5 11" type="primary">pdxH</name>
    <name evidence="11" type="ORF">GCM10011333_03010</name>
</gene>
<feature type="binding site" evidence="5 6">
    <location>
        <position position="126"/>
    </location>
    <ligand>
        <name>substrate</name>
    </ligand>
</feature>
<feature type="binding site" evidence="5 7">
    <location>
        <begin position="139"/>
        <end position="140"/>
    </location>
    <ligand>
        <name>FMN</name>
        <dbReference type="ChEBI" id="CHEBI:58210"/>
    </ligand>
</feature>
<dbReference type="InterPro" id="IPR011576">
    <property type="entry name" value="Pyridox_Oxase_N"/>
</dbReference>
<feature type="binding site" evidence="5 6">
    <location>
        <position position="130"/>
    </location>
    <ligand>
        <name>substrate</name>
    </ligand>
</feature>
<evidence type="ECO:0000313" key="11">
    <source>
        <dbReference type="EMBL" id="GGA03667.1"/>
    </source>
</evidence>
<keyword evidence="5" id="KW-0664">Pyridoxine biosynthesis</keyword>
<comment type="function">
    <text evidence="5">Catalyzes the oxidation of either pyridoxine 5'-phosphate (PNP) or pyridoxamine 5'-phosphate (PMP) into pyridoxal 5'-phosphate (PLP).</text>
</comment>
<comment type="cofactor">
    <cofactor evidence="5 7">
        <name>FMN</name>
        <dbReference type="ChEBI" id="CHEBI:58210"/>
    </cofactor>
    <text evidence="5 7">Binds 1 FMN per subunit.</text>
</comment>
<accession>A0A8J2TVE5</accession>
<evidence type="ECO:0000256" key="2">
    <source>
        <dbReference type="ARBA" id="ARBA00022630"/>
    </source>
</evidence>
<feature type="region of interest" description="Disordered" evidence="8">
    <location>
        <begin position="1"/>
        <end position="21"/>
    </location>
</feature>
<feature type="domain" description="Pyridoxine 5'-phosphate oxidase dimerisation C-terminal" evidence="10">
    <location>
        <begin position="171"/>
        <end position="220"/>
    </location>
</feature>
<feature type="domain" description="Pyridoxamine 5'-phosphate oxidase N-terminal" evidence="9">
    <location>
        <begin position="43"/>
        <end position="157"/>
    </location>
</feature>
<evidence type="ECO:0000256" key="7">
    <source>
        <dbReference type="PIRSR" id="PIRSR000190-2"/>
    </source>
</evidence>
<evidence type="ECO:0000256" key="1">
    <source>
        <dbReference type="ARBA" id="ARBA00007301"/>
    </source>
</evidence>
<evidence type="ECO:0000259" key="10">
    <source>
        <dbReference type="Pfam" id="PF10590"/>
    </source>
</evidence>
<dbReference type="HAMAP" id="MF_01629">
    <property type="entry name" value="PdxH"/>
    <property type="match status" value="1"/>
</dbReference>
<comment type="catalytic activity">
    <reaction evidence="5">
        <text>pyridoxamine 5'-phosphate + O2 + H2O = pyridoxal 5'-phosphate + H2O2 + NH4(+)</text>
        <dbReference type="Rhea" id="RHEA:15817"/>
        <dbReference type="ChEBI" id="CHEBI:15377"/>
        <dbReference type="ChEBI" id="CHEBI:15379"/>
        <dbReference type="ChEBI" id="CHEBI:16240"/>
        <dbReference type="ChEBI" id="CHEBI:28938"/>
        <dbReference type="ChEBI" id="CHEBI:58451"/>
        <dbReference type="ChEBI" id="CHEBI:597326"/>
        <dbReference type="EC" id="1.4.3.5"/>
    </reaction>
</comment>
<evidence type="ECO:0000256" key="8">
    <source>
        <dbReference type="SAM" id="MobiDB-lite"/>
    </source>
</evidence>
<evidence type="ECO:0000256" key="4">
    <source>
        <dbReference type="ARBA" id="ARBA00023002"/>
    </source>
</evidence>
<dbReference type="PIRSF" id="PIRSF000190">
    <property type="entry name" value="Pyd_amn-ph_oxd"/>
    <property type="match status" value="1"/>
</dbReference>
<dbReference type="Gene3D" id="2.30.110.10">
    <property type="entry name" value="Electron Transport, Fmn-binding Protein, Chain A"/>
    <property type="match status" value="1"/>
</dbReference>
<evidence type="ECO:0000256" key="6">
    <source>
        <dbReference type="PIRSR" id="PIRSR000190-1"/>
    </source>
</evidence>
<dbReference type="EC" id="1.4.3.5" evidence="5"/>
<sequence length="220" mass="24495">MDPEFAGRRVEYTGDGLSESQLRPTPAEQFRAWYADAAEAGGESNAMVLATAGEEGPSARIVLLKGFDAEGFCFYTNYGSAKAADIATDDRVALVFPWHHLQRQVRVSGRAVKAPAERSDAYFASRDRFSRLTAWASQQSRPAEGRAQLDAQLAQVESRFGAGDVPRPEFWGGYIVQPREIEFWAGRLGRFHDRLVFRRRGEAPASLEDAAGWEVLRRQP</sequence>
<feature type="binding site" evidence="5 7">
    <location>
        <position position="194"/>
    </location>
    <ligand>
        <name>FMN</name>
        <dbReference type="ChEBI" id="CHEBI:58210"/>
    </ligand>
</feature>
<feature type="binding site" evidence="5 6">
    <location>
        <begin position="190"/>
        <end position="192"/>
    </location>
    <ligand>
        <name>substrate</name>
    </ligand>
</feature>
<keyword evidence="3 5" id="KW-0288">FMN</keyword>
<feature type="binding site" evidence="5 7">
    <location>
        <begin position="75"/>
        <end position="76"/>
    </location>
    <ligand>
        <name>FMN</name>
        <dbReference type="ChEBI" id="CHEBI:58210"/>
    </ligand>
</feature>
<dbReference type="Proteomes" id="UP000616114">
    <property type="component" value="Unassembled WGS sequence"/>
</dbReference>
<comment type="pathway">
    <text evidence="5">Cofactor metabolism; pyridoxal 5'-phosphate salvage; pyridoxal 5'-phosphate from pyridoxine 5'-phosphate: step 1/1.</text>
</comment>
<dbReference type="AlphaFoldDB" id="A0A8J2TVE5"/>
<keyword evidence="4 5" id="KW-0560">Oxidoreductase</keyword>
<feature type="binding site" evidence="5 6">
    <location>
        <position position="65"/>
    </location>
    <ligand>
        <name>substrate</name>
    </ligand>
</feature>
<dbReference type="InterPro" id="IPR000659">
    <property type="entry name" value="Pyridox_Oxase"/>
</dbReference>
<evidence type="ECO:0000256" key="5">
    <source>
        <dbReference type="HAMAP-Rule" id="MF_01629"/>
    </source>
</evidence>
<comment type="caution">
    <text evidence="5">Lacks conserved residue(s) required for the propagation of feature annotation.</text>
</comment>
<feature type="binding site" evidence="5 7">
    <location>
        <position position="82"/>
    </location>
    <ligand>
        <name>FMN</name>
        <dbReference type="ChEBI" id="CHEBI:58210"/>
    </ligand>
</feature>
<comment type="similarity">
    <text evidence="1 5">Belongs to the pyridoxamine 5'-phosphate oxidase family.</text>
</comment>
<evidence type="ECO:0000256" key="3">
    <source>
        <dbReference type="ARBA" id="ARBA00022643"/>
    </source>
</evidence>
<dbReference type="GO" id="GO:0010181">
    <property type="term" value="F:FMN binding"/>
    <property type="evidence" value="ECO:0007669"/>
    <property type="project" value="UniProtKB-UniRule"/>
</dbReference>
<name>A0A8J2TVE5_9MICO</name>
<evidence type="ECO:0000259" key="9">
    <source>
        <dbReference type="Pfam" id="PF01243"/>
    </source>
</evidence>
<dbReference type="PANTHER" id="PTHR10851:SF0">
    <property type="entry name" value="PYRIDOXINE-5'-PHOSPHATE OXIDASE"/>
    <property type="match status" value="1"/>
</dbReference>
<dbReference type="Pfam" id="PF10590">
    <property type="entry name" value="PNP_phzG_C"/>
    <property type="match status" value="1"/>
</dbReference>
<comment type="catalytic activity">
    <reaction evidence="5">
        <text>pyridoxine 5'-phosphate + O2 = pyridoxal 5'-phosphate + H2O2</text>
        <dbReference type="Rhea" id="RHEA:15149"/>
        <dbReference type="ChEBI" id="CHEBI:15379"/>
        <dbReference type="ChEBI" id="CHEBI:16240"/>
        <dbReference type="ChEBI" id="CHEBI:58589"/>
        <dbReference type="ChEBI" id="CHEBI:597326"/>
        <dbReference type="EC" id="1.4.3.5"/>
    </reaction>
</comment>
<feature type="compositionally biased region" description="Basic and acidic residues" evidence="8">
    <location>
        <begin position="1"/>
        <end position="12"/>
    </location>
</feature>
<proteinExistence type="inferred from homology"/>
<feature type="binding site" evidence="6">
    <location>
        <begin position="9"/>
        <end position="12"/>
    </location>
    <ligand>
        <name>substrate</name>
    </ligand>
</feature>
<dbReference type="GO" id="GO:0008615">
    <property type="term" value="P:pyridoxine biosynthetic process"/>
    <property type="evidence" value="ECO:0007669"/>
    <property type="project" value="UniProtKB-UniRule"/>
</dbReference>
<dbReference type="InterPro" id="IPR012349">
    <property type="entry name" value="Split_barrel_FMN-bd"/>
</dbReference>
<comment type="caution">
    <text evidence="11">The sequence shown here is derived from an EMBL/GenBank/DDBJ whole genome shotgun (WGS) entry which is preliminary data.</text>
</comment>
<protein>
    <recommendedName>
        <fullName evidence="5">Pyridoxine/pyridoxamine 5'-phosphate oxidase</fullName>
        <ecNumber evidence="5">1.4.3.5</ecNumber>
    </recommendedName>
    <alternativeName>
        <fullName evidence="5">PNP/PMP oxidase</fullName>
        <shortName evidence="5">PNPOx</shortName>
    </alternativeName>
    <alternativeName>
        <fullName evidence="5">Pyridoxal 5'-phosphate synthase</fullName>
    </alternativeName>
</protein>
<dbReference type="InterPro" id="IPR019576">
    <property type="entry name" value="Pyridoxamine_oxidase_dimer_C"/>
</dbReference>
<dbReference type="NCBIfam" id="NF004231">
    <property type="entry name" value="PRK05679.1"/>
    <property type="match status" value="1"/>
</dbReference>
<dbReference type="Pfam" id="PF01243">
    <property type="entry name" value="PNPOx_N"/>
    <property type="match status" value="1"/>
</dbReference>
<keyword evidence="12" id="KW-1185">Reference proteome</keyword>
<comment type="subunit">
    <text evidence="5">Homodimer.</text>
</comment>
<feature type="binding site" evidence="5 6">
    <location>
        <position position="122"/>
    </location>
    <ligand>
        <name>substrate</name>
    </ligand>
</feature>
<evidence type="ECO:0000313" key="12">
    <source>
        <dbReference type="Proteomes" id="UP000616114"/>
    </source>
</evidence>
<feature type="binding site" evidence="5 7">
    <location>
        <position position="184"/>
    </location>
    <ligand>
        <name>FMN</name>
        <dbReference type="ChEBI" id="CHEBI:58210"/>
    </ligand>
</feature>